<evidence type="ECO:0000313" key="3">
    <source>
        <dbReference type="Proteomes" id="UP000360750"/>
    </source>
</evidence>
<feature type="transmembrane region" description="Helical" evidence="1">
    <location>
        <begin position="137"/>
        <end position="157"/>
    </location>
</feature>
<keyword evidence="1" id="KW-1133">Transmembrane helix</keyword>
<dbReference type="Proteomes" id="UP000360750">
    <property type="component" value="Unassembled WGS sequence"/>
</dbReference>
<protein>
    <submittedName>
        <fullName evidence="2">Emopamil binding protein</fullName>
    </submittedName>
</protein>
<keyword evidence="1" id="KW-0472">Membrane</keyword>
<keyword evidence="1" id="KW-0812">Transmembrane</keyword>
<gene>
    <name evidence="2" type="ORF">NCTC8139_00612</name>
</gene>
<organism evidence="2 3">
    <name type="scientific">Gordonia paraffinivorans</name>
    <dbReference type="NCBI Taxonomy" id="175628"/>
    <lineage>
        <taxon>Bacteria</taxon>
        <taxon>Bacillati</taxon>
        <taxon>Actinomycetota</taxon>
        <taxon>Actinomycetes</taxon>
        <taxon>Mycobacteriales</taxon>
        <taxon>Gordoniaceae</taxon>
        <taxon>Gordonia</taxon>
    </lineage>
</organism>
<feature type="transmembrane region" description="Helical" evidence="1">
    <location>
        <begin position="43"/>
        <end position="61"/>
    </location>
</feature>
<dbReference type="AlphaFoldDB" id="A0ABD7UYM0"/>
<name>A0ABD7UYM0_9ACTN</name>
<feature type="transmembrane region" description="Helical" evidence="1">
    <location>
        <begin position="103"/>
        <end position="125"/>
    </location>
</feature>
<evidence type="ECO:0000256" key="1">
    <source>
        <dbReference type="SAM" id="Phobius"/>
    </source>
</evidence>
<sequence length="207" mass="23538">MGVPQNVASAIMVILVVAVFVTALALPWLPLPDQRNRTKSERLGAMIIVWVFIALAPRFIWELPWLFFYDQIKQGVLEGSVWTYMWSPYLLGGDARYLNGDPLVVTLEWIALFLGVFELYALVQYFRNGKRFTSTQLSLIMGGLIVEVTLPAVYFGTEIANNLDNVSSPADLLIKFVLLNLLWCTMPLLTYFWGVRRLATQNLAVRF</sequence>
<feature type="transmembrane region" description="Helical" evidence="1">
    <location>
        <begin position="6"/>
        <end position="31"/>
    </location>
</feature>
<feature type="transmembrane region" description="Helical" evidence="1">
    <location>
        <begin position="172"/>
        <end position="193"/>
    </location>
</feature>
<proteinExistence type="predicted"/>
<comment type="caution">
    <text evidence="2">The sequence shown here is derived from an EMBL/GenBank/DDBJ whole genome shotgun (WGS) entry which is preliminary data.</text>
</comment>
<reference evidence="2 3" key="1">
    <citation type="submission" date="2019-02" db="EMBL/GenBank/DDBJ databases">
        <authorList>
            <consortium name="Pathogen Informatics"/>
        </authorList>
    </citation>
    <scope>NUCLEOTIDE SEQUENCE [LARGE SCALE GENOMIC DNA]</scope>
    <source>
        <strain evidence="2 3">3012STDY6756503</strain>
    </source>
</reference>
<evidence type="ECO:0000313" key="2">
    <source>
        <dbReference type="EMBL" id="VFA81589.1"/>
    </source>
</evidence>
<dbReference type="EMBL" id="CAACYD010000005">
    <property type="protein sequence ID" value="VFA81589.1"/>
    <property type="molecule type" value="Genomic_DNA"/>
</dbReference>
<accession>A0ABD7UYM0</accession>